<dbReference type="SUPFAM" id="SSF57850">
    <property type="entry name" value="RING/U-box"/>
    <property type="match status" value="1"/>
</dbReference>
<dbReference type="Gene3D" id="2.130.10.10">
    <property type="entry name" value="YVTN repeat-like/Quinoprotein amine dehydrogenase"/>
    <property type="match status" value="1"/>
</dbReference>
<dbReference type="InterPro" id="IPR019405">
    <property type="entry name" value="Lactonase_7-beta_prop"/>
</dbReference>
<dbReference type="EMBL" id="CAJOBO010001446">
    <property type="protein sequence ID" value="CAF4378970.1"/>
    <property type="molecule type" value="Genomic_DNA"/>
</dbReference>
<evidence type="ECO:0000313" key="9">
    <source>
        <dbReference type="Proteomes" id="UP000663851"/>
    </source>
</evidence>
<evidence type="ECO:0000256" key="5">
    <source>
        <dbReference type="PROSITE-ProRule" id="PRU00175"/>
    </source>
</evidence>
<dbReference type="PANTHER" id="PTHR30344">
    <property type="entry name" value="6-PHOSPHOGLUCONOLACTONASE-RELATED"/>
    <property type="match status" value="1"/>
</dbReference>
<dbReference type="PANTHER" id="PTHR30344:SF1">
    <property type="entry name" value="6-PHOSPHOGLUCONOLACTONASE"/>
    <property type="match status" value="1"/>
</dbReference>
<dbReference type="GO" id="GO:0017057">
    <property type="term" value="F:6-phosphogluconolactonase activity"/>
    <property type="evidence" value="ECO:0007669"/>
    <property type="project" value="TreeGrafter"/>
</dbReference>
<keyword evidence="6" id="KW-0175">Coiled coil</keyword>
<keyword evidence="2" id="KW-0479">Metal-binding</keyword>
<dbReference type="InterPro" id="IPR001841">
    <property type="entry name" value="Znf_RING"/>
</dbReference>
<evidence type="ECO:0000256" key="4">
    <source>
        <dbReference type="ARBA" id="ARBA00022833"/>
    </source>
</evidence>
<dbReference type="InterPro" id="IPR050282">
    <property type="entry name" value="Cycloisomerase_2"/>
</dbReference>
<proteinExistence type="inferred from homology"/>
<evidence type="ECO:0000256" key="1">
    <source>
        <dbReference type="ARBA" id="ARBA00005564"/>
    </source>
</evidence>
<comment type="caution">
    <text evidence="8">The sequence shown here is derived from an EMBL/GenBank/DDBJ whole genome shotgun (WGS) entry which is preliminary data.</text>
</comment>
<dbReference type="GO" id="GO:0008270">
    <property type="term" value="F:zinc ion binding"/>
    <property type="evidence" value="ECO:0007669"/>
    <property type="project" value="UniProtKB-KW"/>
</dbReference>
<dbReference type="Proteomes" id="UP000663851">
    <property type="component" value="Unassembled WGS sequence"/>
</dbReference>
<evidence type="ECO:0000256" key="2">
    <source>
        <dbReference type="ARBA" id="ARBA00022723"/>
    </source>
</evidence>
<reference evidence="8" key="1">
    <citation type="submission" date="2021-02" db="EMBL/GenBank/DDBJ databases">
        <authorList>
            <person name="Nowell W R."/>
        </authorList>
    </citation>
    <scope>NUCLEOTIDE SEQUENCE</scope>
</reference>
<feature type="coiled-coil region" evidence="6">
    <location>
        <begin position="112"/>
        <end position="139"/>
    </location>
</feature>
<dbReference type="InterPro" id="IPR011048">
    <property type="entry name" value="Haem_d1_sf"/>
</dbReference>
<dbReference type="InterPro" id="IPR013083">
    <property type="entry name" value="Znf_RING/FYVE/PHD"/>
</dbReference>
<dbReference type="SUPFAM" id="SSF51004">
    <property type="entry name" value="C-terminal (heme d1) domain of cytochrome cd1-nitrite reductase"/>
    <property type="match status" value="1"/>
</dbReference>
<evidence type="ECO:0000256" key="3">
    <source>
        <dbReference type="ARBA" id="ARBA00022771"/>
    </source>
</evidence>
<dbReference type="Pfam" id="PF13639">
    <property type="entry name" value="zf-RING_2"/>
    <property type="match status" value="1"/>
</dbReference>
<dbReference type="InterPro" id="IPR015943">
    <property type="entry name" value="WD40/YVTN_repeat-like_dom_sf"/>
</dbReference>
<dbReference type="GO" id="GO:0005829">
    <property type="term" value="C:cytosol"/>
    <property type="evidence" value="ECO:0007669"/>
    <property type="project" value="TreeGrafter"/>
</dbReference>
<dbReference type="Pfam" id="PF10282">
    <property type="entry name" value="Lactonase"/>
    <property type="match status" value="1"/>
</dbReference>
<protein>
    <recommendedName>
        <fullName evidence="7">RING-type domain-containing protein</fullName>
    </recommendedName>
</protein>
<feature type="domain" description="RING-type" evidence="7">
    <location>
        <begin position="45"/>
        <end position="87"/>
    </location>
</feature>
<accession>A0A820MWD2</accession>
<dbReference type="PROSITE" id="PS50089">
    <property type="entry name" value="ZF_RING_2"/>
    <property type="match status" value="1"/>
</dbReference>
<dbReference type="Gene3D" id="3.30.40.10">
    <property type="entry name" value="Zinc/RING finger domain, C3HC4 (zinc finger)"/>
    <property type="match status" value="1"/>
</dbReference>
<evidence type="ECO:0000313" key="8">
    <source>
        <dbReference type="EMBL" id="CAF4378970.1"/>
    </source>
</evidence>
<sequence>MDDNEISLAITNTDENTTTTAAAAAASICSSTKTTTHIPKDLFSCLICYETFGVDQQQLVALKCGHMFCALCIHQWFTTNKVCPTCRKRCWLKDILYIDVSACIVAYGKKKINNLSAERDRLKNDIQTLKNSIANTRQYVRKTESRLQTKRILLHRLKYIFSLNIWSAQVSSTIVYIGAYTGDGPTDSKGVYALELDETKPTLTLLRLSAVTSNPSYVLVHPSHKYLYAVSEQDNGAVVAFQIDSTVPGRLIPINQQTSAGSGPCYLSTNKAGTHVFVANYNNGTVAVLPIDQTSGGVGQYTGFDQQTGSSIDPDRQTSAHAHCILLDRTEQFALSADLGSDQIYQYKFFSNNGTLLRKTVTKAARLGDGPRHLIFNSNQNFVYLINELKSTITVFTYFPIMQPVQIISTLPQNFTGSNTAAEIIFHPKTENFLYASNRGHNSVAVFTVDSTTGYLTLIQHINVQGLTPRNFNISPSGKFLIVANQDSNNIVLFTVDQTTGKLTATGSSVPISKPTCVKYLEQ</sequence>
<gene>
    <name evidence="8" type="ORF">HFQ381_LOCUS18600</name>
</gene>
<dbReference type="PROSITE" id="PS00518">
    <property type="entry name" value="ZF_RING_1"/>
    <property type="match status" value="1"/>
</dbReference>
<keyword evidence="4" id="KW-0862">Zinc</keyword>
<evidence type="ECO:0000259" key="7">
    <source>
        <dbReference type="PROSITE" id="PS50089"/>
    </source>
</evidence>
<keyword evidence="3 5" id="KW-0863">Zinc-finger</keyword>
<dbReference type="InterPro" id="IPR017907">
    <property type="entry name" value="Znf_RING_CS"/>
</dbReference>
<name>A0A820MWD2_9BILA</name>
<organism evidence="8 9">
    <name type="scientific">Rotaria socialis</name>
    <dbReference type="NCBI Taxonomy" id="392032"/>
    <lineage>
        <taxon>Eukaryota</taxon>
        <taxon>Metazoa</taxon>
        <taxon>Spiralia</taxon>
        <taxon>Gnathifera</taxon>
        <taxon>Rotifera</taxon>
        <taxon>Eurotatoria</taxon>
        <taxon>Bdelloidea</taxon>
        <taxon>Philodinida</taxon>
        <taxon>Philodinidae</taxon>
        <taxon>Rotaria</taxon>
    </lineage>
</organism>
<comment type="similarity">
    <text evidence="1">Belongs to the cycloisomerase 2 family.</text>
</comment>
<evidence type="ECO:0000256" key="6">
    <source>
        <dbReference type="SAM" id="Coils"/>
    </source>
</evidence>
<dbReference type="AlphaFoldDB" id="A0A820MWD2"/>
<dbReference type="SMART" id="SM00184">
    <property type="entry name" value="RING"/>
    <property type="match status" value="1"/>
</dbReference>